<reference evidence="2" key="2">
    <citation type="journal article" date="2022" name="BMC Genomics">
        <title>Comparative genome analysis of mycobacteria focusing on tRNA and non-coding RNA.</title>
        <authorList>
            <person name="Behra P.R.K."/>
            <person name="Pettersson B.M.F."/>
            <person name="Ramesh M."/>
            <person name="Das S."/>
            <person name="Dasgupta S."/>
            <person name="Kirsebom L.A."/>
        </authorList>
    </citation>
    <scope>NUCLEOTIDE SEQUENCE</scope>
    <source>
        <strain evidence="2">DSM 44615</strain>
    </source>
</reference>
<feature type="region of interest" description="Disordered" evidence="1">
    <location>
        <begin position="708"/>
        <end position="752"/>
    </location>
</feature>
<dbReference type="Proteomes" id="UP001140293">
    <property type="component" value="Unassembled WGS sequence"/>
</dbReference>
<keyword evidence="3" id="KW-1185">Reference proteome</keyword>
<accession>A0A9X2YD37</accession>
<gene>
    <name evidence="2" type="ORF">H7I41_21105</name>
</gene>
<organism evidence="2 3">
    <name type="scientific">[Mycobacterium] manitobense</name>
    <dbReference type="NCBI Taxonomy" id="190147"/>
    <lineage>
        <taxon>Bacteria</taxon>
        <taxon>Bacillati</taxon>
        <taxon>Actinomycetota</taxon>
        <taxon>Actinomycetes</taxon>
        <taxon>Mycobacteriales</taxon>
        <taxon>Mycobacteriaceae</taxon>
        <taxon>Mycolicibacterium</taxon>
    </lineage>
</organism>
<dbReference type="EMBL" id="JACKSJ010000184">
    <property type="protein sequence ID" value="MCV7172418.1"/>
    <property type="molecule type" value="Genomic_DNA"/>
</dbReference>
<feature type="compositionally biased region" description="Basic and acidic residues" evidence="1">
    <location>
        <begin position="727"/>
        <end position="752"/>
    </location>
</feature>
<name>A0A9X2YD37_9MYCO</name>
<evidence type="ECO:0000313" key="2">
    <source>
        <dbReference type="EMBL" id="MCV7172418.1"/>
    </source>
</evidence>
<feature type="region of interest" description="Disordered" evidence="1">
    <location>
        <begin position="655"/>
        <end position="693"/>
    </location>
</feature>
<protein>
    <submittedName>
        <fullName evidence="2">AAA family ATPase</fullName>
    </submittedName>
</protein>
<dbReference type="AlphaFoldDB" id="A0A9X2YD37"/>
<reference evidence="2" key="1">
    <citation type="submission" date="2020-07" db="EMBL/GenBank/DDBJ databases">
        <authorList>
            <person name="Pettersson B.M.F."/>
            <person name="Behra P.R.K."/>
            <person name="Ramesh M."/>
            <person name="Das S."/>
            <person name="Dasgupta S."/>
            <person name="Kirsebom L.A."/>
        </authorList>
    </citation>
    <scope>NUCLEOTIDE SEQUENCE</scope>
    <source>
        <strain evidence="2">DSM 44615</strain>
    </source>
</reference>
<comment type="caution">
    <text evidence="2">The sequence shown here is derived from an EMBL/GenBank/DDBJ whole genome shotgun (WGS) entry which is preliminary data.</text>
</comment>
<sequence>MTVGVGEAPRAHAAAVSQDAYDLTAGVHIFPAPEAIPDVTGGLGAGAYNASQEFADVVLRAIVENVNLAALAEAAGVDPETLATALLNNALGGVLGSAGLGGLGLDLGELITGDSTLGTLLAVVNNVLPGELNLSIGQLLGLDPSQPLDLSEFGNALGLNLVTSGGPFTLLKLLGVDLGWTPPLPNSIADEINGTDYLSLGLADILSDLGLSTALVGTIDAAIKVLNLTRPEGEKIPIIGELPSIVALRVPVVAGYGLGAFAAGAAYQQVVDALPQQPGGADAETDPLLGSFTILPMLLIDNPGRANGGILARAYPLFRLLGIDTVTPDTNIQSSADPDDPLDITIPLTGLTLGGANLIPIKLDVTAEYLPMSDFAAWPNPFTMANNVAAGLFPTYILRDQSLGGIVGDLTTQVVSQLTADLLGFEYDPANPTQGPGLNVYYTLDAQSLPLLEPTYLAVDVINLLTGANLNNPLGTALNPVLTNLVNLGYTDVERVWNPDGYWEYERSFDEADVPTAFGTLPADVDWAKVPEDVVTSFVYGVQKAIDDGLVKTDAPASNALAAVLGLLGLGDLTGGVTGLDAGALTSQIQDALDKLPAAQIARADEGDLTLVSKVPDLEQPTTFGVEVDQQEDIKPVPGENLKLVTVEQDRGVKVTGNALDELTDAEADEESPKPTRPRPLRDAADAAGKAVKDTVNAVDRTAKKVEAGVKKALGADKKAKQTSGTSDKDANKTDDKDSKDSKAGKDAKAAT</sequence>
<proteinExistence type="predicted"/>
<evidence type="ECO:0000313" key="3">
    <source>
        <dbReference type="Proteomes" id="UP001140293"/>
    </source>
</evidence>
<feature type="compositionally biased region" description="Basic and acidic residues" evidence="1">
    <location>
        <begin position="708"/>
        <end position="720"/>
    </location>
</feature>
<evidence type="ECO:0000256" key="1">
    <source>
        <dbReference type="SAM" id="MobiDB-lite"/>
    </source>
</evidence>